<sequence length="93" mass="10195">MRVANRAGIVSRETRGPSWHRPSRKARGASGDPKKRWDGATLRGTIPSFFRLALGPTSLRPETRRGGGLDGLRAFSYDDDSGQLATGKAKYKH</sequence>
<evidence type="ECO:0000256" key="1">
    <source>
        <dbReference type="SAM" id="MobiDB-lite"/>
    </source>
</evidence>
<keyword evidence="3" id="KW-1185">Reference proteome</keyword>
<organism evidence="2 3">
    <name type="scientific">Pristionchus pacificus</name>
    <name type="common">Parasitic nematode worm</name>
    <dbReference type="NCBI Taxonomy" id="54126"/>
    <lineage>
        <taxon>Eukaryota</taxon>
        <taxon>Metazoa</taxon>
        <taxon>Ecdysozoa</taxon>
        <taxon>Nematoda</taxon>
        <taxon>Chromadorea</taxon>
        <taxon>Rhabditida</taxon>
        <taxon>Rhabditina</taxon>
        <taxon>Diplogasteromorpha</taxon>
        <taxon>Diplogasteroidea</taxon>
        <taxon>Neodiplogasteridae</taxon>
        <taxon>Pristionchus</taxon>
    </lineage>
</organism>
<feature type="region of interest" description="Disordered" evidence="1">
    <location>
        <begin position="1"/>
        <end position="40"/>
    </location>
</feature>
<reference evidence="2" key="2">
    <citation type="submission" date="2022-06" db="UniProtKB">
        <authorList>
            <consortium name="EnsemblMetazoa"/>
        </authorList>
    </citation>
    <scope>IDENTIFICATION</scope>
    <source>
        <strain evidence="2">PS312</strain>
    </source>
</reference>
<dbReference type="Proteomes" id="UP000005239">
    <property type="component" value="Unassembled WGS sequence"/>
</dbReference>
<reference evidence="3" key="1">
    <citation type="journal article" date="2008" name="Nat. Genet.">
        <title>The Pristionchus pacificus genome provides a unique perspective on nematode lifestyle and parasitism.</title>
        <authorList>
            <person name="Dieterich C."/>
            <person name="Clifton S.W."/>
            <person name="Schuster L.N."/>
            <person name="Chinwalla A."/>
            <person name="Delehaunty K."/>
            <person name="Dinkelacker I."/>
            <person name="Fulton L."/>
            <person name="Fulton R."/>
            <person name="Godfrey J."/>
            <person name="Minx P."/>
            <person name="Mitreva M."/>
            <person name="Roeseler W."/>
            <person name="Tian H."/>
            <person name="Witte H."/>
            <person name="Yang S.P."/>
            <person name="Wilson R.K."/>
            <person name="Sommer R.J."/>
        </authorList>
    </citation>
    <scope>NUCLEOTIDE SEQUENCE [LARGE SCALE GENOMIC DNA]</scope>
    <source>
        <strain evidence="3">PS312</strain>
    </source>
</reference>
<name>A0A2A6CX55_PRIPA</name>
<dbReference type="EnsemblMetazoa" id="PPA44227.1">
    <property type="protein sequence ID" value="PPA44227.1"/>
    <property type="gene ID" value="WBGene00282596"/>
</dbReference>
<gene>
    <name evidence="2" type="primary">WBGene00282596</name>
</gene>
<accession>A0A8R1V219</accession>
<evidence type="ECO:0000313" key="3">
    <source>
        <dbReference type="Proteomes" id="UP000005239"/>
    </source>
</evidence>
<protein>
    <submittedName>
        <fullName evidence="2">Uncharacterized protein</fullName>
    </submittedName>
</protein>
<dbReference type="AlphaFoldDB" id="A0A2A6CX55"/>
<evidence type="ECO:0000313" key="2">
    <source>
        <dbReference type="EnsemblMetazoa" id="PPA44227.1"/>
    </source>
</evidence>
<proteinExistence type="predicted"/>
<accession>A0A2A6CX55</accession>